<sequence length="152" mass="16550">MSTLFVDTESTASAAAADANHPPPSYTGNVDGDDDGEAERETTHVNTQAFEQAQREWEAQESGTQDVGRLFEWLGMVFQGPSERRQLVQTFLSTFTAAASQSQCNRAADTFPAMNLQLVGASQDPEGMQPSSDVDAWAFQDNLDTVVLDELQ</sequence>
<proteinExistence type="predicted"/>
<dbReference type="EMBL" id="GBHO01040992">
    <property type="protein sequence ID" value="JAG02612.1"/>
    <property type="molecule type" value="Transcribed_RNA"/>
</dbReference>
<reference evidence="2" key="2">
    <citation type="submission" date="2014-07" db="EMBL/GenBank/DDBJ databases">
        <authorList>
            <person name="Hull J."/>
        </authorList>
    </citation>
    <scope>NUCLEOTIDE SEQUENCE</scope>
</reference>
<feature type="region of interest" description="Disordered" evidence="1">
    <location>
        <begin position="1"/>
        <end position="64"/>
    </location>
</feature>
<protein>
    <submittedName>
        <fullName evidence="2">tRNA dimethylallyltransferase</fullName>
    </submittedName>
</protein>
<evidence type="ECO:0000313" key="3">
    <source>
        <dbReference type="EMBL" id="JAP98358.1"/>
    </source>
</evidence>
<dbReference type="AlphaFoldDB" id="A0A0A9W2G1"/>
<name>A0A0A9W2G1_LYGHE</name>
<evidence type="ECO:0000256" key="1">
    <source>
        <dbReference type="SAM" id="MobiDB-lite"/>
    </source>
</evidence>
<reference evidence="2" key="1">
    <citation type="journal article" date="2014" name="PLoS ONE">
        <title>Transcriptome-Based Identification of ABC Transporters in the Western Tarnished Plant Bug Lygus hesperus.</title>
        <authorList>
            <person name="Hull J.J."/>
            <person name="Chaney K."/>
            <person name="Geib S.M."/>
            <person name="Fabrick J.A."/>
            <person name="Brent C.S."/>
            <person name="Walsh D."/>
            <person name="Lavine L.C."/>
        </authorList>
    </citation>
    <scope>NUCLEOTIDE SEQUENCE</scope>
</reference>
<feature type="compositionally biased region" description="Low complexity" evidence="1">
    <location>
        <begin position="7"/>
        <end position="19"/>
    </location>
</feature>
<keyword evidence="2" id="KW-0808">Transferase</keyword>
<accession>A0A0A9W2G1</accession>
<evidence type="ECO:0000313" key="2">
    <source>
        <dbReference type="EMBL" id="JAG02612.1"/>
    </source>
</evidence>
<organism evidence="2">
    <name type="scientific">Lygus hesperus</name>
    <name type="common">Western plant bug</name>
    <dbReference type="NCBI Taxonomy" id="30085"/>
    <lineage>
        <taxon>Eukaryota</taxon>
        <taxon>Metazoa</taxon>
        <taxon>Ecdysozoa</taxon>
        <taxon>Arthropoda</taxon>
        <taxon>Hexapoda</taxon>
        <taxon>Insecta</taxon>
        <taxon>Pterygota</taxon>
        <taxon>Neoptera</taxon>
        <taxon>Paraneoptera</taxon>
        <taxon>Hemiptera</taxon>
        <taxon>Heteroptera</taxon>
        <taxon>Panheteroptera</taxon>
        <taxon>Cimicomorpha</taxon>
        <taxon>Miridae</taxon>
        <taxon>Mirini</taxon>
        <taxon>Lygus</taxon>
    </lineage>
</organism>
<dbReference type="EMBL" id="GDHC01020270">
    <property type="protein sequence ID" value="JAP98358.1"/>
    <property type="molecule type" value="Transcribed_RNA"/>
</dbReference>
<gene>
    <name evidence="2" type="primary">miaA_17</name>
    <name evidence="2" type="ORF">CM83_15584</name>
    <name evidence="3" type="ORF">g.18445</name>
</gene>
<dbReference type="GO" id="GO:0016740">
    <property type="term" value="F:transferase activity"/>
    <property type="evidence" value="ECO:0007669"/>
    <property type="project" value="UniProtKB-KW"/>
</dbReference>
<reference evidence="3" key="3">
    <citation type="journal article" date="2016" name="Gigascience">
        <title>De novo construction of an expanded transcriptome assembly for the western tarnished plant bug, Lygus hesperus.</title>
        <authorList>
            <person name="Tassone E.E."/>
            <person name="Geib S.M."/>
            <person name="Hall B."/>
            <person name="Fabrick J.A."/>
            <person name="Brent C.S."/>
            <person name="Hull J.J."/>
        </authorList>
    </citation>
    <scope>NUCLEOTIDE SEQUENCE</scope>
</reference>